<dbReference type="Proteomes" id="UP000293583">
    <property type="component" value="Unassembled WGS sequence"/>
</dbReference>
<comment type="caution">
    <text evidence="2">The sequence shown here is derived from an EMBL/GenBank/DDBJ whole genome shotgun (WGS) entry which is preliminary data.</text>
</comment>
<gene>
    <name evidence="2" type="ORF">EWU20_01150</name>
</gene>
<feature type="signal peptide" evidence="1">
    <location>
        <begin position="1"/>
        <end position="19"/>
    </location>
</feature>
<accession>A0A4Q9BG22</accession>
<evidence type="ECO:0000313" key="3">
    <source>
        <dbReference type="Proteomes" id="UP000293583"/>
    </source>
</evidence>
<feature type="chain" id="PRO_5021008765" evidence="1">
    <location>
        <begin position="20"/>
        <end position="116"/>
    </location>
</feature>
<evidence type="ECO:0000313" key="2">
    <source>
        <dbReference type="EMBL" id="TBH75209.1"/>
    </source>
</evidence>
<keyword evidence="1" id="KW-0732">Signal</keyword>
<name>A0A4Q9BG22_9BACT</name>
<dbReference type="RefSeq" id="WP_130922394.1">
    <property type="nucleotide sequence ID" value="NZ_JAANOL010000003.1"/>
</dbReference>
<organism evidence="2 3">
    <name type="scientific">Aquirufa antheringensis</name>
    <dbReference type="NCBI Taxonomy" id="2516559"/>
    <lineage>
        <taxon>Bacteria</taxon>
        <taxon>Pseudomonadati</taxon>
        <taxon>Bacteroidota</taxon>
        <taxon>Cytophagia</taxon>
        <taxon>Cytophagales</taxon>
        <taxon>Flectobacillaceae</taxon>
        <taxon>Aquirufa</taxon>
    </lineage>
</organism>
<dbReference type="PROSITE" id="PS51257">
    <property type="entry name" value="PROKAR_LIPOPROTEIN"/>
    <property type="match status" value="1"/>
</dbReference>
<dbReference type="OrthoDB" id="1362719at2"/>
<proteinExistence type="predicted"/>
<evidence type="ECO:0000256" key="1">
    <source>
        <dbReference type="SAM" id="SignalP"/>
    </source>
</evidence>
<sequence>MIKSIFSILITGIFLSACNMLHSTTTIQANDAFILGNNKHGRFSASVTNVSTSPLTVWQYPIDGGRHSPLTLQPAANVKLKVGKNTALRIENSSDKSVDAKLDVKGDVGLSMGYKN</sequence>
<protein>
    <submittedName>
        <fullName evidence="2">Uncharacterized protein</fullName>
    </submittedName>
</protein>
<reference evidence="2 3" key="1">
    <citation type="submission" date="2019-02" db="EMBL/GenBank/DDBJ databases">
        <title>Genome of a new Bacteroidetes strain.</title>
        <authorList>
            <person name="Pitt A."/>
        </authorList>
    </citation>
    <scope>NUCLEOTIDE SEQUENCE [LARGE SCALE GENOMIC DNA]</scope>
    <source>
        <strain evidence="2 3">103A-SOEBACH</strain>
    </source>
</reference>
<dbReference type="AlphaFoldDB" id="A0A4Q9BG22"/>
<keyword evidence="3" id="KW-1185">Reference proteome</keyword>
<dbReference type="EMBL" id="SEWY01000001">
    <property type="protein sequence ID" value="TBH75209.1"/>
    <property type="molecule type" value="Genomic_DNA"/>
</dbReference>